<evidence type="ECO:0000259" key="1">
    <source>
        <dbReference type="Pfam" id="PF00534"/>
    </source>
</evidence>
<reference evidence="2 3" key="1">
    <citation type="journal article" date="2016" name="Nat. Commun.">
        <title>Thousands of microbial genomes shed light on interconnected biogeochemical processes in an aquifer system.</title>
        <authorList>
            <person name="Anantharaman K."/>
            <person name="Brown C.T."/>
            <person name="Hug L.A."/>
            <person name="Sharon I."/>
            <person name="Castelle C.J."/>
            <person name="Probst A.J."/>
            <person name="Thomas B.C."/>
            <person name="Singh A."/>
            <person name="Wilkins M.J."/>
            <person name="Karaoz U."/>
            <person name="Brodie E.L."/>
            <person name="Williams K.H."/>
            <person name="Hubbard S.S."/>
            <person name="Banfield J.F."/>
        </authorList>
    </citation>
    <scope>NUCLEOTIDE SEQUENCE [LARGE SCALE GENOMIC DNA]</scope>
</reference>
<dbReference type="Gene3D" id="3.40.50.2000">
    <property type="entry name" value="Glycogen Phosphorylase B"/>
    <property type="match status" value="2"/>
</dbReference>
<dbReference type="GO" id="GO:0016757">
    <property type="term" value="F:glycosyltransferase activity"/>
    <property type="evidence" value="ECO:0007669"/>
    <property type="project" value="InterPro"/>
</dbReference>
<dbReference type="EMBL" id="MFIZ01000023">
    <property type="protein sequence ID" value="OGG11616.1"/>
    <property type="molecule type" value="Genomic_DNA"/>
</dbReference>
<name>A0A1F5ZGI8_9BACT</name>
<dbReference type="InterPro" id="IPR001296">
    <property type="entry name" value="Glyco_trans_1"/>
</dbReference>
<dbReference type="PANTHER" id="PTHR12526">
    <property type="entry name" value="GLYCOSYLTRANSFERASE"/>
    <property type="match status" value="1"/>
</dbReference>
<dbReference type="Pfam" id="PF00534">
    <property type="entry name" value="Glycos_transf_1"/>
    <property type="match status" value="1"/>
</dbReference>
<dbReference type="SUPFAM" id="SSF53756">
    <property type="entry name" value="UDP-Glycosyltransferase/glycogen phosphorylase"/>
    <property type="match status" value="1"/>
</dbReference>
<evidence type="ECO:0000313" key="2">
    <source>
        <dbReference type="EMBL" id="OGG11616.1"/>
    </source>
</evidence>
<evidence type="ECO:0000313" key="3">
    <source>
        <dbReference type="Proteomes" id="UP000177268"/>
    </source>
</evidence>
<gene>
    <name evidence="2" type="ORF">A2Z00_04550</name>
</gene>
<dbReference type="CDD" id="cd03801">
    <property type="entry name" value="GT4_PimA-like"/>
    <property type="match status" value="1"/>
</dbReference>
<dbReference type="STRING" id="1798370.A2Z00_04550"/>
<dbReference type="Proteomes" id="UP000177268">
    <property type="component" value="Unassembled WGS sequence"/>
</dbReference>
<dbReference type="AlphaFoldDB" id="A0A1F5ZGI8"/>
<proteinExistence type="predicted"/>
<comment type="caution">
    <text evidence="2">The sequence shown here is derived from an EMBL/GenBank/DDBJ whole genome shotgun (WGS) entry which is preliminary data.</text>
</comment>
<sequence length="351" mass="39783">MNIGIYNPYLDTLGGGERYTFAIASFLSKSHSVSIFWDDLGVCEAASKRFHMDLTRIAVTRNIWKSTNSIHKIICSRQYDVIFFVSDGSIPLSLSKKTYLIFQFPVNWVHVSPWTQVKLGRVSGIVCYSAYVKRYLDRTFHFQSIVIPPAIDTALFVASAKKNIILTVGRFTRGKNAKKQEILIETFKDMYKKGLKNWSLVLAGGVLPQDREFVRSLVNHSRGYPIRIISDIPFPSLQKLYGEARIYWHAAGFGEDLDAYPERAEHFGITTLEAMSAGVVPVVFNGGGQREIVREGVDGYLWEDTKQLTEKTLTLVGNTSVMAKMISNAQKRVKDYSEDKFRTQIENLLPK</sequence>
<accession>A0A1F5ZGI8</accession>
<organism evidence="2 3">
    <name type="scientific">Candidatus Gottesmanbacteria bacterium RBG_13_45_10</name>
    <dbReference type="NCBI Taxonomy" id="1798370"/>
    <lineage>
        <taxon>Bacteria</taxon>
        <taxon>Candidatus Gottesmaniibacteriota</taxon>
    </lineage>
</organism>
<feature type="domain" description="Glycosyl transferase family 1" evidence="1">
    <location>
        <begin position="160"/>
        <end position="332"/>
    </location>
</feature>
<protein>
    <recommendedName>
        <fullName evidence="1">Glycosyl transferase family 1 domain-containing protein</fullName>
    </recommendedName>
</protein>